<dbReference type="Proteomes" id="UP001175228">
    <property type="component" value="Unassembled WGS sequence"/>
</dbReference>
<dbReference type="EMBL" id="JAUEPU010000005">
    <property type="protein sequence ID" value="KAK0502600.1"/>
    <property type="molecule type" value="Genomic_DNA"/>
</dbReference>
<keyword evidence="2" id="KW-1185">Reference proteome</keyword>
<gene>
    <name evidence="1" type="ORF">EDD18DRAFT_1100997</name>
</gene>
<evidence type="ECO:0000313" key="1">
    <source>
        <dbReference type="EMBL" id="KAK0502600.1"/>
    </source>
</evidence>
<proteinExistence type="predicted"/>
<comment type="caution">
    <text evidence="1">The sequence shown here is derived from an EMBL/GenBank/DDBJ whole genome shotgun (WGS) entry which is preliminary data.</text>
</comment>
<evidence type="ECO:0000313" key="2">
    <source>
        <dbReference type="Proteomes" id="UP001175228"/>
    </source>
</evidence>
<dbReference type="AlphaFoldDB" id="A0AA39QGS2"/>
<protein>
    <submittedName>
        <fullName evidence="1">Uncharacterized protein</fullName>
    </submittedName>
</protein>
<organism evidence="1 2">
    <name type="scientific">Armillaria luteobubalina</name>
    <dbReference type="NCBI Taxonomy" id="153913"/>
    <lineage>
        <taxon>Eukaryota</taxon>
        <taxon>Fungi</taxon>
        <taxon>Dikarya</taxon>
        <taxon>Basidiomycota</taxon>
        <taxon>Agaricomycotina</taxon>
        <taxon>Agaricomycetes</taxon>
        <taxon>Agaricomycetidae</taxon>
        <taxon>Agaricales</taxon>
        <taxon>Marasmiineae</taxon>
        <taxon>Physalacriaceae</taxon>
        <taxon>Armillaria</taxon>
    </lineage>
</organism>
<sequence>MLPLRGHHLSISPAAPYSVYEISLVLKAPWLQHDLHDDWPYGVPEASLHFIPFFISTCMKDKVVTVVDKSVMEVVKEEVDIPVDAALADESEEYTVMIDNSAVKTVKEEVDIPVDVALADEPDGY</sequence>
<accession>A0AA39QGS2</accession>
<name>A0AA39QGS2_9AGAR</name>
<reference evidence="1" key="1">
    <citation type="submission" date="2023-06" db="EMBL/GenBank/DDBJ databases">
        <authorList>
            <consortium name="Lawrence Berkeley National Laboratory"/>
            <person name="Ahrendt S."/>
            <person name="Sahu N."/>
            <person name="Indic B."/>
            <person name="Wong-Bajracharya J."/>
            <person name="Merenyi Z."/>
            <person name="Ke H.-M."/>
            <person name="Monk M."/>
            <person name="Kocsube S."/>
            <person name="Drula E."/>
            <person name="Lipzen A."/>
            <person name="Balint B."/>
            <person name="Henrissat B."/>
            <person name="Andreopoulos B."/>
            <person name="Martin F.M."/>
            <person name="Harder C.B."/>
            <person name="Rigling D."/>
            <person name="Ford K.L."/>
            <person name="Foster G.D."/>
            <person name="Pangilinan J."/>
            <person name="Papanicolaou A."/>
            <person name="Barry K."/>
            <person name="LaButti K."/>
            <person name="Viragh M."/>
            <person name="Koriabine M."/>
            <person name="Yan M."/>
            <person name="Riley R."/>
            <person name="Champramary S."/>
            <person name="Plett K.L."/>
            <person name="Tsai I.J."/>
            <person name="Slot J."/>
            <person name="Sipos G."/>
            <person name="Plett J."/>
            <person name="Nagy L.G."/>
            <person name="Grigoriev I.V."/>
        </authorList>
    </citation>
    <scope>NUCLEOTIDE SEQUENCE</scope>
    <source>
        <strain evidence="1">HWK02</strain>
    </source>
</reference>